<dbReference type="SUPFAM" id="SSF50494">
    <property type="entry name" value="Trypsin-like serine proteases"/>
    <property type="match status" value="1"/>
</dbReference>
<dbReference type="SMART" id="SM00020">
    <property type="entry name" value="Tryp_SPc"/>
    <property type="match status" value="1"/>
</dbReference>
<dbReference type="Proteomes" id="UP001652624">
    <property type="component" value="Chromosome 18"/>
</dbReference>
<dbReference type="InterPro" id="IPR001314">
    <property type="entry name" value="Peptidase_S1A"/>
</dbReference>
<feature type="region of interest" description="Disordered" evidence="5">
    <location>
        <begin position="286"/>
        <end position="310"/>
    </location>
</feature>
<dbReference type="GeneID" id="103111610"/>
<dbReference type="InterPro" id="IPR043504">
    <property type="entry name" value="Peptidase_S1_PA_chymotrypsin"/>
</dbReference>
<reference evidence="8" key="1">
    <citation type="submission" date="2025-08" db="UniProtKB">
        <authorList>
            <consortium name="RefSeq"/>
        </authorList>
    </citation>
    <scope>IDENTIFICATION</scope>
</reference>
<evidence type="ECO:0000256" key="4">
    <source>
        <dbReference type="ARBA" id="ARBA00023157"/>
    </source>
</evidence>
<sequence length="310" mass="33864">MGEEQVNLSDSSALWIGLTGRTLDAPIPPPPPPRESRALGRFPIPWPRASSSASSRHRPMGDMGGAQARGWGSCQVLAAVLSLSPRLLGAAPAECGKPAVTGKIFGGENAPELRWPWQVSLLYQNRHVCGAALIDAFWVLSAAHCFQLSHTPDDYKVLLGYHKLQQPSKHSLVRTLHHVIVHPDFNKTHFLANDIALLQLRVPVNFSLHVLPACLQKPNETLQTGKTCWVTGWGMITEAGRLWRAAGVRDAGCVVPGGAVQLEHGLSLSYRPQHLHQTHLLLPLDQRESEKHSRAPTRKRAPSGPASRAH</sequence>
<dbReference type="InterPro" id="IPR001254">
    <property type="entry name" value="Trypsin_dom"/>
</dbReference>
<dbReference type="PRINTS" id="PR00722">
    <property type="entry name" value="CHYMOTRYPSIN"/>
</dbReference>
<evidence type="ECO:0000256" key="5">
    <source>
        <dbReference type="SAM" id="MobiDB-lite"/>
    </source>
</evidence>
<keyword evidence="7" id="KW-1185">Reference proteome</keyword>
<dbReference type="InterPro" id="IPR018114">
    <property type="entry name" value="TRYPSIN_HIS"/>
</dbReference>
<protein>
    <submittedName>
        <fullName evidence="8">Serine protease 40-like</fullName>
    </submittedName>
</protein>
<dbReference type="PANTHER" id="PTHR24252">
    <property type="entry name" value="ACROSIN-RELATED"/>
    <property type="match status" value="1"/>
</dbReference>
<evidence type="ECO:0000256" key="3">
    <source>
        <dbReference type="ARBA" id="ARBA00022825"/>
    </source>
</evidence>
<evidence type="ECO:0000256" key="1">
    <source>
        <dbReference type="ARBA" id="ARBA00022670"/>
    </source>
</evidence>
<dbReference type="Pfam" id="PF00089">
    <property type="entry name" value="Trypsin"/>
    <property type="match status" value="1"/>
</dbReference>
<accession>A0ABM3WBX7</accession>
<gene>
    <name evidence="8" type="primary">LOC103111610</name>
</gene>
<evidence type="ECO:0000259" key="6">
    <source>
        <dbReference type="PROSITE" id="PS50240"/>
    </source>
</evidence>
<keyword evidence="2" id="KW-0378">Hydrolase</keyword>
<keyword evidence="1" id="KW-0645">Protease</keyword>
<feature type="domain" description="Peptidase S1" evidence="6">
    <location>
        <begin position="104"/>
        <end position="240"/>
    </location>
</feature>
<name>A0ABM3WBX7_ERIEU</name>
<evidence type="ECO:0000256" key="2">
    <source>
        <dbReference type="ARBA" id="ARBA00022801"/>
    </source>
</evidence>
<dbReference type="InterPro" id="IPR009003">
    <property type="entry name" value="Peptidase_S1_PA"/>
</dbReference>
<dbReference type="RefSeq" id="XP_060034086.1">
    <property type="nucleotide sequence ID" value="XM_060178103.1"/>
</dbReference>
<proteinExistence type="predicted"/>
<keyword evidence="3" id="KW-0720">Serine protease</keyword>
<dbReference type="Gene3D" id="2.40.10.10">
    <property type="entry name" value="Trypsin-like serine proteases"/>
    <property type="match status" value="1"/>
</dbReference>
<organism evidence="7 8">
    <name type="scientific">Erinaceus europaeus</name>
    <name type="common">Western European hedgehog</name>
    <dbReference type="NCBI Taxonomy" id="9365"/>
    <lineage>
        <taxon>Eukaryota</taxon>
        <taxon>Metazoa</taxon>
        <taxon>Chordata</taxon>
        <taxon>Craniata</taxon>
        <taxon>Vertebrata</taxon>
        <taxon>Euteleostomi</taxon>
        <taxon>Mammalia</taxon>
        <taxon>Eutheria</taxon>
        <taxon>Laurasiatheria</taxon>
        <taxon>Eulipotyphla</taxon>
        <taxon>Erinaceidae</taxon>
        <taxon>Erinaceinae</taxon>
        <taxon>Erinaceus</taxon>
    </lineage>
</organism>
<dbReference type="PROSITE" id="PS50240">
    <property type="entry name" value="TRYPSIN_DOM"/>
    <property type="match status" value="1"/>
</dbReference>
<evidence type="ECO:0000313" key="8">
    <source>
        <dbReference type="RefSeq" id="XP_060034086.1"/>
    </source>
</evidence>
<evidence type="ECO:0000313" key="7">
    <source>
        <dbReference type="Proteomes" id="UP001652624"/>
    </source>
</evidence>
<dbReference type="CDD" id="cd00190">
    <property type="entry name" value="Tryp_SPc"/>
    <property type="match status" value="1"/>
</dbReference>
<dbReference type="PANTHER" id="PTHR24252:SF7">
    <property type="entry name" value="HYALIN"/>
    <property type="match status" value="1"/>
</dbReference>
<dbReference type="PROSITE" id="PS00134">
    <property type="entry name" value="TRYPSIN_HIS"/>
    <property type="match status" value="1"/>
</dbReference>
<keyword evidence="4" id="KW-1015">Disulfide bond</keyword>